<sequence length="362" mass="41471">MKKSKSLKLCFSLVSMLFITASYAQNNKQIEQNTIRNINWRLSEQKDIATPEQILDNQFIPIGDKEPKGIIIEDMKNKHNGNPVYKFICTGEANRIELSSTFGTKENLKGYSDEEIKDLSKIYEGYINSFHGNYGDIVTYDWYTRFPEAESPTKGGIIAQIHGRPDRTLLINPKGKLVKLSIQEMTKMLDTMYFDKHIGKNIKTKKTNGWRVDAAAGGPIAEMSYRPPYLYMLVRSSAERVSDSETRTRPYPNKVAVGKVIGENGKTGFLAFSEPTSSVPINKWIHFKMEIKYSKYNHNADEVLEKGYIKMWMDDKVLCDIKNVDIGKNDELGPYFKYGIYKPFKDGFTVEHSGFKETIQKQ</sequence>
<dbReference type="InterPro" id="IPR025975">
    <property type="entry name" value="Polysacc_lyase"/>
</dbReference>
<keyword evidence="3" id="KW-1185">Reference proteome</keyword>
<evidence type="ECO:0000313" key="3">
    <source>
        <dbReference type="Proteomes" id="UP001629260"/>
    </source>
</evidence>
<name>A0ABW8XN24_9FLAO</name>
<feature type="chain" id="PRO_5045499392" evidence="1">
    <location>
        <begin position="25"/>
        <end position="362"/>
    </location>
</feature>
<evidence type="ECO:0000256" key="1">
    <source>
        <dbReference type="SAM" id="SignalP"/>
    </source>
</evidence>
<dbReference type="Proteomes" id="UP001629260">
    <property type="component" value="Unassembled WGS sequence"/>
</dbReference>
<dbReference type="EMBL" id="JBELQA010000001">
    <property type="protein sequence ID" value="MFL9829326.1"/>
    <property type="molecule type" value="Genomic_DNA"/>
</dbReference>
<dbReference type="Pfam" id="PF14099">
    <property type="entry name" value="Polysacc_lyase"/>
    <property type="match status" value="1"/>
</dbReference>
<gene>
    <name evidence="2" type="ORF">ABS764_00545</name>
</gene>
<keyword evidence="1" id="KW-0732">Signal</keyword>
<proteinExistence type="predicted"/>
<accession>A0ABW8XN24</accession>
<dbReference type="GO" id="GO:0016829">
    <property type="term" value="F:lyase activity"/>
    <property type="evidence" value="ECO:0007669"/>
    <property type="project" value="UniProtKB-KW"/>
</dbReference>
<organism evidence="2 3">
    <name type="scientific">Flavobacterium plantiphilum</name>
    <dbReference type="NCBI Taxonomy" id="3163297"/>
    <lineage>
        <taxon>Bacteria</taxon>
        <taxon>Pseudomonadati</taxon>
        <taxon>Bacteroidota</taxon>
        <taxon>Flavobacteriia</taxon>
        <taxon>Flavobacteriales</taxon>
        <taxon>Flavobacteriaceae</taxon>
        <taxon>Flavobacterium</taxon>
    </lineage>
</organism>
<reference evidence="2 3" key="1">
    <citation type="submission" date="2024-06" db="EMBL/GenBank/DDBJ databases">
        <authorList>
            <person name="Kaempfer P."/>
            <person name="Viver T."/>
        </authorList>
    </citation>
    <scope>NUCLEOTIDE SEQUENCE [LARGE SCALE GENOMIC DNA]</scope>
    <source>
        <strain evidence="2 3">ST-87</strain>
    </source>
</reference>
<evidence type="ECO:0000313" key="2">
    <source>
        <dbReference type="EMBL" id="MFL9829326.1"/>
    </source>
</evidence>
<dbReference type="Gene3D" id="2.60.120.200">
    <property type="match status" value="2"/>
</dbReference>
<keyword evidence="2" id="KW-0456">Lyase</keyword>
<dbReference type="RefSeq" id="WP_408078879.1">
    <property type="nucleotide sequence ID" value="NZ_JBELQA010000001.1"/>
</dbReference>
<feature type="signal peptide" evidence="1">
    <location>
        <begin position="1"/>
        <end position="24"/>
    </location>
</feature>
<comment type="caution">
    <text evidence="2">The sequence shown here is derived from an EMBL/GenBank/DDBJ whole genome shotgun (WGS) entry which is preliminary data.</text>
</comment>
<protein>
    <submittedName>
        <fullName evidence="2">Polysaccharide lyase</fullName>
    </submittedName>
</protein>